<keyword evidence="5 9" id="KW-0342">GTP-binding</keyword>
<feature type="binding site" evidence="9">
    <location>
        <begin position="348"/>
        <end position="352"/>
    </location>
    <ligand>
        <name>GTP</name>
        <dbReference type="ChEBI" id="CHEBI:37565"/>
    </ligand>
</feature>
<keyword evidence="6 9" id="KW-0472">Membrane</keyword>
<accession>A0ABV4DRD7</accession>
<dbReference type="SMART" id="SM00962">
    <property type="entry name" value="SRP54"/>
    <property type="match status" value="1"/>
</dbReference>
<feature type="binding site" evidence="9">
    <location>
        <begin position="266"/>
        <end position="273"/>
    </location>
    <ligand>
        <name>GTP</name>
        <dbReference type="ChEBI" id="CHEBI:37565"/>
    </ligand>
</feature>
<dbReference type="RefSeq" id="WP_369942483.1">
    <property type="nucleotide sequence ID" value="NZ_JBCLUF010000026.1"/>
</dbReference>
<dbReference type="PANTHER" id="PTHR43134">
    <property type="entry name" value="SIGNAL RECOGNITION PARTICLE RECEPTOR SUBUNIT ALPHA"/>
    <property type="match status" value="1"/>
</dbReference>
<feature type="compositionally biased region" description="Basic and acidic residues" evidence="10">
    <location>
        <begin position="86"/>
        <end position="100"/>
    </location>
</feature>
<dbReference type="InterPro" id="IPR000897">
    <property type="entry name" value="SRP54_GTPase_dom"/>
</dbReference>
<dbReference type="InterPro" id="IPR004390">
    <property type="entry name" value="SR_rcpt_FtsY"/>
</dbReference>
<feature type="domain" description="SRP54-type proteins GTP-binding" evidence="11">
    <location>
        <begin position="433"/>
        <end position="446"/>
    </location>
</feature>
<gene>
    <name evidence="9 12" type="primary">ftsY</name>
    <name evidence="12" type="ORF">AALT52_07470</name>
</gene>
<dbReference type="NCBIfam" id="TIGR00064">
    <property type="entry name" value="ftsY"/>
    <property type="match status" value="1"/>
</dbReference>
<evidence type="ECO:0000256" key="3">
    <source>
        <dbReference type="ARBA" id="ARBA00022741"/>
    </source>
</evidence>
<keyword evidence="4 9" id="KW-0378">Hydrolase</keyword>
<comment type="similarity">
    <text evidence="9">Belongs to the GTP-binding SRP family. FtsY subfamily.</text>
</comment>
<dbReference type="InterPro" id="IPR027417">
    <property type="entry name" value="P-loop_NTPase"/>
</dbReference>
<dbReference type="EC" id="3.6.5.4" evidence="9"/>
<comment type="catalytic activity">
    <reaction evidence="8 9">
        <text>GTP + H2O = GDP + phosphate + H(+)</text>
        <dbReference type="Rhea" id="RHEA:19669"/>
        <dbReference type="ChEBI" id="CHEBI:15377"/>
        <dbReference type="ChEBI" id="CHEBI:15378"/>
        <dbReference type="ChEBI" id="CHEBI:37565"/>
        <dbReference type="ChEBI" id="CHEBI:43474"/>
        <dbReference type="ChEBI" id="CHEBI:58189"/>
        <dbReference type="EC" id="3.6.5.4"/>
    </reaction>
</comment>
<evidence type="ECO:0000313" key="13">
    <source>
        <dbReference type="Proteomes" id="UP001565236"/>
    </source>
</evidence>
<dbReference type="EMBL" id="JBCLUF010000026">
    <property type="protein sequence ID" value="MEY8662723.1"/>
    <property type="molecule type" value="Genomic_DNA"/>
</dbReference>
<evidence type="ECO:0000256" key="2">
    <source>
        <dbReference type="ARBA" id="ARBA00022490"/>
    </source>
</evidence>
<sequence>MGLFDRLRRAFSGEPAPEKEEQTKDEAKQTAELEETSSESDVTTLEQNKQQETEAEEVTASVEETTELEVKEPVAKAQIEEASEEAENKVTPEKEVKESEPEIQVAEPTEEVVPKLELTENETREETEEAKEVVQTEEVATTEANGDEEPLKETAETKRYDKGLAKSRKGFGAMLNSLLANFRSVDEDFFEELEETLIEADVGFETAMKISDELQEEVKLRNAKRKDDVSDAIIERLVDIYEAEGQDEDNTLHFAKEGPTVFLFVGVNGVGKTTTIGKLAHRYQKEGKKVLLAAGDTFRAGAIEQLAEWAKRVNVDIVTKPEKSDPAAVVYDAVVKAKKEDYDILLVDTAGRLQNKVNLMKELDKIKRVITREIPEAPQEVLLALDATTGQNALTQAKQFKEVTDVSGIVLTKLDGTARGGIVLAIRNELHLPVKLVGLGEKMDDLRDFSPEEFVYGLFKGLVTPQKA</sequence>
<evidence type="ECO:0000256" key="8">
    <source>
        <dbReference type="ARBA" id="ARBA00048027"/>
    </source>
</evidence>
<evidence type="ECO:0000256" key="10">
    <source>
        <dbReference type="SAM" id="MobiDB-lite"/>
    </source>
</evidence>
<reference evidence="12 13" key="1">
    <citation type="submission" date="2024-03" db="EMBL/GenBank/DDBJ databases">
        <title>Mouse gut bacterial collection (mGBC) of GemPharmatech.</title>
        <authorList>
            <person name="He Y."/>
            <person name="Dong L."/>
            <person name="Wu D."/>
            <person name="Gao X."/>
            <person name="Lin Z."/>
        </authorList>
    </citation>
    <scope>NUCLEOTIDE SEQUENCE [LARGE SCALE GENOMIC DNA]</scope>
    <source>
        <strain evidence="12 13">15-30</strain>
    </source>
</reference>
<dbReference type="SMART" id="SM00382">
    <property type="entry name" value="AAA"/>
    <property type="match status" value="1"/>
</dbReference>
<dbReference type="InterPro" id="IPR042101">
    <property type="entry name" value="SRP54_N_sf"/>
</dbReference>
<evidence type="ECO:0000256" key="1">
    <source>
        <dbReference type="ARBA" id="ARBA00022475"/>
    </source>
</evidence>
<dbReference type="InterPro" id="IPR013822">
    <property type="entry name" value="Signal_recog_particl_SRP54_hlx"/>
</dbReference>
<dbReference type="InterPro" id="IPR003593">
    <property type="entry name" value="AAA+_ATPase"/>
</dbReference>
<evidence type="ECO:0000256" key="9">
    <source>
        <dbReference type="HAMAP-Rule" id="MF_00920"/>
    </source>
</evidence>
<comment type="function">
    <text evidence="9">Involved in targeting and insertion of nascent membrane proteins into the cytoplasmic membrane. Acts as a receptor for the complex formed by the signal recognition particle (SRP) and the ribosome-nascent chain (RNC).</text>
</comment>
<dbReference type="InterPro" id="IPR036225">
    <property type="entry name" value="SRP/SRP_N"/>
</dbReference>
<name>A0ABV4DRD7_9LACO</name>
<evidence type="ECO:0000256" key="6">
    <source>
        <dbReference type="ARBA" id="ARBA00023136"/>
    </source>
</evidence>
<feature type="compositionally biased region" description="Polar residues" evidence="10">
    <location>
        <begin position="39"/>
        <end position="50"/>
    </location>
</feature>
<organism evidence="12 13">
    <name type="scientific">Ligilactobacillus faecis</name>
    <dbReference type="NCBI Taxonomy" id="762833"/>
    <lineage>
        <taxon>Bacteria</taxon>
        <taxon>Bacillati</taxon>
        <taxon>Bacillota</taxon>
        <taxon>Bacilli</taxon>
        <taxon>Lactobacillales</taxon>
        <taxon>Lactobacillaceae</taxon>
        <taxon>Ligilactobacillus</taxon>
    </lineage>
</organism>
<dbReference type="Pfam" id="PF02881">
    <property type="entry name" value="SRP54_N"/>
    <property type="match status" value="1"/>
</dbReference>
<dbReference type="CDD" id="cd17874">
    <property type="entry name" value="FtsY"/>
    <property type="match status" value="1"/>
</dbReference>
<feature type="binding site" evidence="9">
    <location>
        <begin position="412"/>
        <end position="415"/>
    </location>
    <ligand>
        <name>GTP</name>
        <dbReference type="ChEBI" id="CHEBI:37565"/>
    </ligand>
</feature>
<keyword evidence="2 9" id="KW-0963">Cytoplasm</keyword>
<dbReference type="Gene3D" id="1.20.120.140">
    <property type="entry name" value="Signal recognition particle SRP54, nucleotide-binding domain"/>
    <property type="match status" value="1"/>
</dbReference>
<proteinExistence type="inferred from homology"/>
<evidence type="ECO:0000313" key="12">
    <source>
        <dbReference type="EMBL" id="MEY8662723.1"/>
    </source>
</evidence>
<feature type="region of interest" description="Disordered" evidence="10">
    <location>
        <begin position="1"/>
        <end position="151"/>
    </location>
</feature>
<dbReference type="SUPFAM" id="SSF47364">
    <property type="entry name" value="Domain of the SRP/SRP receptor G-proteins"/>
    <property type="match status" value="1"/>
</dbReference>
<feature type="compositionally biased region" description="Basic and acidic residues" evidence="10">
    <location>
        <begin position="16"/>
        <end position="31"/>
    </location>
</feature>
<dbReference type="PANTHER" id="PTHR43134:SF1">
    <property type="entry name" value="SIGNAL RECOGNITION PARTICLE RECEPTOR SUBUNIT ALPHA"/>
    <property type="match status" value="1"/>
</dbReference>
<evidence type="ECO:0000256" key="4">
    <source>
        <dbReference type="ARBA" id="ARBA00022801"/>
    </source>
</evidence>
<keyword evidence="3 9" id="KW-0547">Nucleotide-binding</keyword>
<dbReference type="Pfam" id="PF00448">
    <property type="entry name" value="SRP54"/>
    <property type="match status" value="1"/>
</dbReference>
<keyword evidence="7 9" id="KW-0675">Receptor</keyword>
<comment type="subunit">
    <text evidence="9">Part of the signal recognition particle protein translocation system, which is composed of SRP and FtsY.</text>
</comment>
<evidence type="ECO:0000256" key="5">
    <source>
        <dbReference type="ARBA" id="ARBA00023134"/>
    </source>
</evidence>
<evidence type="ECO:0000256" key="7">
    <source>
        <dbReference type="ARBA" id="ARBA00023170"/>
    </source>
</evidence>
<dbReference type="HAMAP" id="MF_00920">
    <property type="entry name" value="FtsY"/>
    <property type="match status" value="1"/>
</dbReference>
<dbReference type="PROSITE" id="PS00300">
    <property type="entry name" value="SRP54"/>
    <property type="match status" value="1"/>
</dbReference>
<dbReference type="SUPFAM" id="SSF52540">
    <property type="entry name" value="P-loop containing nucleoside triphosphate hydrolases"/>
    <property type="match status" value="1"/>
</dbReference>
<feature type="compositionally biased region" description="Basic and acidic residues" evidence="10">
    <location>
        <begin position="112"/>
        <end position="134"/>
    </location>
</feature>
<dbReference type="SMART" id="SM00963">
    <property type="entry name" value="SRP54_N"/>
    <property type="match status" value="1"/>
</dbReference>
<keyword evidence="13" id="KW-1185">Reference proteome</keyword>
<comment type="caution">
    <text evidence="12">The sequence shown here is derived from an EMBL/GenBank/DDBJ whole genome shotgun (WGS) entry which is preliminary data.</text>
</comment>
<keyword evidence="1 9" id="KW-1003">Cell membrane</keyword>
<dbReference type="Gene3D" id="3.40.50.300">
    <property type="entry name" value="P-loop containing nucleotide triphosphate hydrolases"/>
    <property type="match status" value="1"/>
</dbReference>
<evidence type="ECO:0000259" key="11">
    <source>
        <dbReference type="PROSITE" id="PS00300"/>
    </source>
</evidence>
<comment type="subcellular location">
    <subcellularLocation>
        <location evidence="9">Cell membrane</location>
        <topology evidence="9">Peripheral membrane protein</topology>
        <orientation evidence="9">Cytoplasmic side</orientation>
    </subcellularLocation>
    <subcellularLocation>
        <location evidence="9">Cytoplasm</location>
    </subcellularLocation>
</comment>
<protein>
    <recommendedName>
        <fullName evidence="9">Signal recognition particle receptor FtsY</fullName>
        <shortName evidence="9">SRP receptor</shortName>
        <ecNumber evidence="9">3.6.5.4</ecNumber>
    </recommendedName>
</protein>
<dbReference type="Proteomes" id="UP001565236">
    <property type="component" value="Unassembled WGS sequence"/>
</dbReference>